<dbReference type="CDD" id="cd01335">
    <property type="entry name" value="Radical_SAM"/>
    <property type="match status" value="1"/>
</dbReference>
<dbReference type="InterPro" id="IPR013848">
    <property type="entry name" value="Methylthiotransferase_N"/>
</dbReference>
<dbReference type="SFLD" id="SFLDS00029">
    <property type="entry name" value="Radical_SAM"/>
    <property type="match status" value="1"/>
</dbReference>
<dbReference type="Pfam" id="PF00919">
    <property type="entry name" value="UPF0004"/>
    <property type="match status" value="1"/>
</dbReference>
<dbReference type="GO" id="GO:0005829">
    <property type="term" value="C:cytosol"/>
    <property type="evidence" value="ECO:0007669"/>
    <property type="project" value="TreeGrafter"/>
</dbReference>
<dbReference type="InterPro" id="IPR005839">
    <property type="entry name" value="Methylthiotransferase"/>
</dbReference>
<dbReference type="SFLD" id="SFLDG01082">
    <property type="entry name" value="B12-binding_domain_containing"/>
    <property type="match status" value="1"/>
</dbReference>
<dbReference type="Proteomes" id="UP000053937">
    <property type="component" value="Unassembled WGS sequence"/>
</dbReference>
<protein>
    <submittedName>
        <fullName evidence="11">MiaB family RNA modification protein</fullName>
    </submittedName>
</protein>
<dbReference type="EMBL" id="LMBR01000092">
    <property type="protein sequence ID" value="KUL30469.1"/>
    <property type="molecule type" value="Genomic_DNA"/>
</dbReference>
<keyword evidence="3" id="KW-0963">Cytoplasm</keyword>
<dbReference type="Gene3D" id="3.40.50.12160">
    <property type="entry name" value="Methylthiotransferase, N-terminal domain"/>
    <property type="match status" value="1"/>
</dbReference>
<dbReference type="PROSITE" id="PS51449">
    <property type="entry name" value="MTTASE_N"/>
    <property type="match status" value="1"/>
</dbReference>
<gene>
    <name evidence="11" type="ORF">ASB62_04135</name>
</gene>
<dbReference type="PANTHER" id="PTHR43837">
    <property type="entry name" value="RIBOSOMAL PROTEIN S12 METHYLTHIOTRANSFERASE RIMO"/>
    <property type="match status" value="1"/>
</dbReference>
<dbReference type="RefSeq" id="WP_059138750.1">
    <property type="nucleotide sequence ID" value="NZ_LMBR01000092.1"/>
</dbReference>
<feature type="domain" description="Radical SAM core" evidence="10">
    <location>
        <begin position="152"/>
        <end position="379"/>
    </location>
</feature>
<name>A0A101JPB1_CHLLI</name>
<evidence type="ECO:0000256" key="5">
    <source>
        <dbReference type="ARBA" id="ARBA00022691"/>
    </source>
</evidence>
<dbReference type="SMART" id="SM00729">
    <property type="entry name" value="Elp3"/>
    <property type="match status" value="1"/>
</dbReference>
<evidence type="ECO:0000256" key="3">
    <source>
        <dbReference type="ARBA" id="ARBA00022490"/>
    </source>
</evidence>
<comment type="cofactor">
    <cofactor evidence="1">
        <name>[4Fe-4S] cluster</name>
        <dbReference type="ChEBI" id="CHEBI:49883"/>
    </cofactor>
</comment>
<dbReference type="GO" id="GO:0051539">
    <property type="term" value="F:4 iron, 4 sulfur cluster binding"/>
    <property type="evidence" value="ECO:0007669"/>
    <property type="project" value="UniProtKB-KW"/>
</dbReference>
<dbReference type="PANTHER" id="PTHR43837:SF1">
    <property type="entry name" value="RIBOSOMAL PROTEIN US12 METHYLTHIOTRANSFERASE RIMO"/>
    <property type="match status" value="1"/>
</dbReference>
<evidence type="ECO:0000256" key="4">
    <source>
        <dbReference type="ARBA" id="ARBA00022679"/>
    </source>
</evidence>
<accession>A0A101JPB1</accession>
<proteinExistence type="predicted"/>
<dbReference type="GO" id="GO:0046872">
    <property type="term" value="F:metal ion binding"/>
    <property type="evidence" value="ECO:0007669"/>
    <property type="project" value="UniProtKB-KW"/>
</dbReference>
<dbReference type="InterPro" id="IPR020612">
    <property type="entry name" value="Methylthiotransferase_CS"/>
</dbReference>
<dbReference type="AlphaFoldDB" id="A0A101JPB1"/>
<sequence length="458" mass="50554">MDDVVYAKRAPSVAAVTLGCKLNYSETSAILDQLSSEGWKLSSLDAGADMIIIHTCSVTSQAEQKCRQKIRSIIRRYPESVVVVIGCYAQLQPALLAGIEGVAAVLGSSEKFMTATYRDLLDQKPTAPLVRVSDIGSTETVFPGYSLSVYEGEARTRAFLKIQDGCDYGCAYCTIPHARGRSRSLPSEELVARARSLAFSGYREIVLTGVNIGDYRGHAFGLVGLLRMLEDVSVDRIRISSLEPDILDDELIETVAASKKITPHFHVPLQSGSDSILKAMRRRYTTESYREKLFRAVGSIADCAIGVDVIAGYPGESEEDFMQMYRFIEGLPIAYLHVFTCSVRPGTALAAQLAADERRLTSPVELDRRSRLLIELGKRKTEEYSGKFIGRECDILVESSLREKSGRLVCSGYTAHYLHVTADACCFDGNMEDLKGRLLPVHIAHMDDDLNLHGRLLF</sequence>
<dbReference type="OrthoDB" id="9805215at2"/>
<keyword evidence="8" id="KW-0411">Iron-sulfur</keyword>
<evidence type="ECO:0000313" key="12">
    <source>
        <dbReference type="Proteomes" id="UP000053937"/>
    </source>
</evidence>
<keyword evidence="5" id="KW-0949">S-adenosyl-L-methionine</keyword>
<evidence type="ECO:0000259" key="10">
    <source>
        <dbReference type="PROSITE" id="PS51918"/>
    </source>
</evidence>
<evidence type="ECO:0000259" key="9">
    <source>
        <dbReference type="PROSITE" id="PS51449"/>
    </source>
</evidence>
<keyword evidence="6" id="KW-0479">Metal-binding</keyword>
<keyword evidence="7" id="KW-0408">Iron</keyword>
<feature type="domain" description="MTTase N-terminal" evidence="9">
    <location>
        <begin position="11"/>
        <end position="129"/>
    </location>
</feature>
<evidence type="ECO:0000256" key="7">
    <source>
        <dbReference type="ARBA" id="ARBA00023004"/>
    </source>
</evidence>
<dbReference type="PROSITE" id="PS51918">
    <property type="entry name" value="RADICAL_SAM"/>
    <property type="match status" value="1"/>
</dbReference>
<dbReference type="InterPro" id="IPR058240">
    <property type="entry name" value="rSAM_sf"/>
</dbReference>
<keyword evidence="4" id="KW-0808">Transferase</keyword>
<keyword evidence="12" id="KW-1185">Reference proteome</keyword>
<evidence type="ECO:0000256" key="1">
    <source>
        <dbReference type="ARBA" id="ARBA00001966"/>
    </source>
</evidence>
<dbReference type="Pfam" id="PF04055">
    <property type="entry name" value="Radical_SAM"/>
    <property type="match status" value="1"/>
</dbReference>
<dbReference type="GO" id="GO:0035599">
    <property type="term" value="F:aspartic acid methylthiotransferase activity"/>
    <property type="evidence" value="ECO:0007669"/>
    <property type="project" value="TreeGrafter"/>
</dbReference>
<keyword evidence="2" id="KW-0004">4Fe-4S</keyword>
<dbReference type="InterPro" id="IPR007197">
    <property type="entry name" value="rSAM"/>
</dbReference>
<dbReference type="GO" id="GO:0006400">
    <property type="term" value="P:tRNA modification"/>
    <property type="evidence" value="ECO:0007669"/>
    <property type="project" value="InterPro"/>
</dbReference>
<evidence type="ECO:0000256" key="2">
    <source>
        <dbReference type="ARBA" id="ARBA00022485"/>
    </source>
</evidence>
<organism evidence="11 12">
    <name type="scientific">Chlorobium limicola</name>
    <dbReference type="NCBI Taxonomy" id="1092"/>
    <lineage>
        <taxon>Bacteria</taxon>
        <taxon>Pseudomonadati</taxon>
        <taxon>Chlorobiota</taxon>
        <taxon>Chlorobiia</taxon>
        <taxon>Chlorobiales</taxon>
        <taxon>Chlorobiaceae</taxon>
        <taxon>Chlorobium/Pelodictyon group</taxon>
        <taxon>Chlorobium</taxon>
    </lineage>
</organism>
<dbReference type="InterPro" id="IPR038135">
    <property type="entry name" value="Methylthiotransferase_N_sf"/>
</dbReference>
<dbReference type="InterPro" id="IPR005840">
    <property type="entry name" value="Ribosomal_uS12_MeSTrfase_RimO"/>
</dbReference>
<evidence type="ECO:0000256" key="6">
    <source>
        <dbReference type="ARBA" id="ARBA00022723"/>
    </source>
</evidence>
<dbReference type="PROSITE" id="PS01278">
    <property type="entry name" value="MTTASE_RADICAL"/>
    <property type="match status" value="1"/>
</dbReference>
<dbReference type="Gene3D" id="3.80.30.20">
    <property type="entry name" value="tm_1862 like domain"/>
    <property type="match status" value="1"/>
</dbReference>
<evidence type="ECO:0000256" key="8">
    <source>
        <dbReference type="ARBA" id="ARBA00023014"/>
    </source>
</evidence>
<dbReference type="NCBIfam" id="TIGR00089">
    <property type="entry name" value="MiaB/RimO family radical SAM methylthiotransferase"/>
    <property type="match status" value="1"/>
</dbReference>
<dbReference type="InterPro" id="IPR023404">
    <property type="entry name" value="rSAM_horseshoe"/>
</dbReference>
<dbReference type="InterPro" id="IPR006638">
    <property type="entry name" value="Elp3/MiaA/NifB-like_rSAM"/>
</dbReference>
<comment type="caution">
    <text evidence="11">The sequence shown here is derived from an EMBL/GenBank/DDBJ whole genome shotgun (WGS) entry which is preliminary data.</text>
</comment>
<reference evidence="11 12" key="1">
    <citation type="submission" date="2015-10" db="EMBL/GenBank/DDBJ databases">
        <title>Draft Genome Sequence of Chlorobium limicola strain Frasassi Growing under Artificial Lighting in the Frasassi Cave System.</title>
        <authorList>
            <person name="Mansor M."/>
            <person name="Macalady J."/>
        </authorList>
    </citation>
    <scope>NUCLEOTIDE SEQUENCE [LARGE SCALE GENOMIC DNA]</scope>
    <source>
        <strain evidence="11 12">Frasassi</strain>
    </source>
</reference>
<dbReference type="SUPFAM" id="SSF102114">
    <property type="entry name" value="Radical SAM enzymes"/>
    <property type="match status" value="1"/>
</dbReference>
<evidence type="ECO:0000313" key="11">
    <source>
        <dbReference type="EMBL" id="KUL30469.1"/>
    </source>
</evidence>